<evidence type="ECO:0000313" key="2">
    <source>
        <dbReference type="EMBL" id="GAG04372.1"/>
    </source>
</evidence>
<dbReference type="AlphaFoldDB" id="X0UYV5"/>
<evidence type="ECO:0000256" key="1">
    <source>
        <dbReference type="SAM" id="MobiDB-lite"/>
    </source>
</evidence>
<protein>
    <submittedName>
        <fullName evidence="2">Uncharacterized protein</fullName>
    </submittedName>
</protein>
<organism evidence="2">
    <name type="scientific">marine sediment metagenome</name>
    <dbReference type="NCBI Taxonomy" id="412755"/>
    <lineage>
        <taxon>unclassified sequences</taxon>
        <taxon>metagenomes</taxon>
        <taxon>ecological metagenomes</taxon>
    </lineage>
</organism>
<sequence length="92" mass="10635">RGKDGQWDHLAAPVPPRGGLPANVEWLQLQVYCYWPPGTYKWDNVHLYKDPRQKAPLPEEGARTPNFGKTSDIVEKETAKKERPQKRRESPK</sequence>
<gene>
    <name evidence="2" type="ORF">S01H1_32590</name>
</gene>
<feature type="region of interest" description="Disordered" evidence="1">
    <location>
        <begin position="53"/>
        <end position="92"/>
    </location>
</feature>
<reference evidence="2" key="1">
    <citation type="journal article" date="2014" name="Front. Microbiol.">
        <title>High frequency of phylogenetically diverse reductive dehalogenase-homologous genes in deep subseafloor sedimentary metagenomes.</title>
        <authorList>
            <person name="Kawai M."/>
            <person name="Futagami T."/>
            <person name="Toyoda A."/>
            <person name="Takaki Y."/>
            <person name="Nishi S."/>
            <person name="Hori S."/>
            <person name="Arai W."/>
            <person name="Tsubouchi T."/>
            <person name="Morono Y."/>
            <person name="Uchiyama I."/>
            <person name="Ito T."/>
            <person name="Fujiyama A."/>
            <person name="Inagaki F."/>
            <person name="Takami H."/>
        </authorList>
    </citation>
    <scope>NUCLEOTIDE SEQUENCE</scope>
    <source>
        <strain evidence="2">Expedition CK06-06</strain>
    </source>
</reference>
<comment type="caution">
    <text evidence="2">The sequence shown here is derived from an EMBL/GenBank/DDBJ whole genome shotgun (WGS) entry which is preliminary data.</text>
</comment>
<feature type="non-terminal residue" evidence="2">
    <location>
        <position position="1"/>
    </location>
</feature>
<accession>X0UYV5</accession>
<name>X0UYV5_9ZZZZ</name>
<proteinExistence type="predicted"/>
<feature type="compositionally biased region" description="Basic and acidic residues" evidence="1">
    <location>
        <begin position="72"/>
        <end position="92"/>
    </location>
</feature>
<dbReference type="EMBL" id="BARS01020187">
    <property type="protein sequence ID" value="GAG04372.1"/>
    <property type="molecule type" value="Genomic_DNA"/>
</dbReference>
<feature type="region of interest" description="Disordered" evidence="1">
    <location>
        <begin position="1"/>
        <end position="20"/>
    </location>
</feature>